<sequence length="129" mass="14762">MIEQAIKTSLERLSGMAVYPLLLPDNEQNGITFQLISDPDIENGMVRTGLIAGRFQISMYKVGDYTGLVKLDKAIWAHWKGIIHGELEGYPVQYVQRGNILQDKATLTSNQVQYRLIRDYVLYFYEESS</sequence>
<dbReference type="EMBL" id="QRBW01000070">
    <property type="protein sequence ID" value="RDT57448.1"/>
    <property type="molecule type" value="Genomic_DNA"/>
</dbReference>
<dbReference type="Proteomes" id="UP000255291">
    <property type="component" value="Unassembled WGS sequence"/>
</dbReference>
<evidence type="ECO:0000313" key="2">
    <source>
        <dbReference type="Proteomes" id="UP000255291"/>
    </source>
</evidence>
<proteinExistence type="predicted"/>
<organism evidence="1 2">
    <name type="scientific">Enterobacter roggenkampii</name>
    <dbReference type="NCBI Taxonomy" id="1812935"/>
    <lineage>
        <taxon>Bacteria</taxon>
        <taxon>Pseudomonadati</taxon>
        <taxon>Pseudomonadota</taxon>
        <taxon>Gammaproteobacteria</taxon>
        <taxon>Enterobacterales</taxon>
        <taxon>Enterobacteriaceae</taxon>
        <taxon>Enterobacter</taxon>
        <taxon>Enterobacter cloacae complex</taxon>
    </lineage>
</organism>
<name>A0ABD7GQX9_9ENTR</name>
<dbReference type="RefSeq" id="WP_088475342.1">
    <property type="nucleotide sequence ID" value="NZ_JAKMMK010000025.1"/>
</dbReference>
<evidence type="ECO:0008006" key="3">
    <source>
        <dbReference type="Google" id="ProtNLM"/>
    </source>
</evidence>
<accession>A0ABD7GQX9</accession>
<dbReference type="AlphaFoldDB" id="A0ABD7GQX9"/>
<evidence type="ECO:0000313" key="1">
    <source>
        <dbReference type="EMBL" id="RDT57448.1"/>
    </source>
</evidence>
<gene>
    <name evidence="1" type="ORF">DXF87_22625</name>
</gene>
<protein>
    <recommendedName>
        <fullName evidence="3">DUF3168 domain-containing protein</fullName>
    </recommendedName>
</protein>
<comment type="caution">
    <text evidence="1">The sequence shown here is derived from an EMBL/GenBank/DDBJ whole genome shotgun (WGS) entry which is preliminary data.</text>
</comment>
<reference evidence="1 2" key="1">
    <citation type="submission" date="2018-07" db="EMBL/GenBank/DDBJ databases">
        <title>The use of a cohorting ward and systematic surveillance cultures for the control of a Klebsiella pneumoniae carbapenemase (KPC)-producing Enterobacteriaceae outbreak.</title>
        <authorList>
            <person name="Doi Y."/>
        </authorList>
    </citation>
    <scope>NUCLEOTIDE SEQUENCE [LARGE SCALE GENOMIC DNA]</scope>
    <source>
        <strain evidence="1 2">1-RC-17-04017</strain>
    </source>
</reference>